<dbReference type="GO" id="GO:0019171">
    <property type="term" value="F:(3R)-hydroxyacyl-[acyl-carrier-protein] dehydratase activity"/>
    <property type="evidence" value="ECO:0007669"/>
    <property type="project" value="UniProtKB-EC"/>
</dbReference>
<keyword evidence="3 8" id="KW-0444">Lipid biosynthesis</keyword>
<comment type="similarity">
    <text evidence="8">Belongs to the thioester dehydratase family. FabZ subfamily.</text>
</comment>
<dbReference type="EMBL" id="DSZU01000014">
    <property type="protein sequence ID" value="HGV54569.1"/>
    <property type="molecule type" value="Genomic_DNA"/>
</dbReference>
<dbReference type="FunFam" id="3.10.129.10:FF:000001">
    <property type="entry name" value="3-hydroxyacyl-[acyl-carrier-protein] dehydratase FabZ"/>
    <property type="match status" value="1"/>
</dbReference>
<dbReference type="NCBIfam" id="NF000582">
    <property type="entry name" value="PRK00006.1"/>
    <property type="match status" value="1"/>
</dbReference>
<dbReference type="GO" id="GO:0016020">
    <property type="term" value="C:membrane"/>
    <property type="evidence" value="ECO:0007669"/>
    <property type="project" value="GOC"/>
</dbReference>
<evidence type="ECO:0000256" key="7">
    <source>
        <dbReference type="ARBA" id="ARBA00025049"/>
    </source>
</evidence>
<sequence length="154" mass="17571">MSEKSQVEAREITAREILELLPHRYPFLLVDRVVELDPEREYIKAIKQVSLNEPYFQGHFPGNPIMPGVLILEAMAQTGCIYLKKVFPECRDKLFVFAGMENVRFKNPVFPGDTLVIEGEKFRRKGHIVKTTMVAKVGERLVAQAEIIAAMIEP</sequence>
<gene>
    <name evidence="8 9" type="primary">fabZ</name>
    <name evidence="9" type="ORF">ENT73_00585</name>
</gene>
<dbReference type="EC" id="4.2.1.59" evidence="8"/>
<dbReference type="SUPFAM" id="SSF54637">
    <property type="entry name" value="Thioesterase/thiol ester dehydrase-isomerase"/>
    <property type="match status" value="1"/>
</dbReference>
<dbReference type="Pfam" id="PF07977">
    <property type="entry name" value="FabA"/>
    <property type="match status" value="1"/>
</dbReference>
<comment type="function">
    <text evidence="7 8">Involved in unsaturated fatty acids biosynthesis. Catalyzes the dehydration of short chain beta-hydroxyacyl-ACPs and long chain saturated and unsaturated beta-hydroxyacyl-ACPs.</text>
</comment>
<dbReference type="NCBIfam" id="TIGR01750">
    <property type="entry name" value="fabZ"/>
    <property type="match status" value="1"/>
</dbReference>
<dbReference type="Gene3D" id="3.10.129.10">
    <property type="entry name" value="Hotdog Thioesterase"/>
    <property type="match status" value="1"/>
</dbReference>
<dbReference type="PANTHER" id="PTHR30272">
    <property type="entry name" value="3-HYDROXYACYL-[ACYL-CARRIER-PROTEIN] DEHYDRATASE"/>
    <property type="match status" value="1"/>
</dbReference>
<comment type="caution">
    <text evidence="9">The sequence shown here is derived from an EMBL/GenBank/DDBJ whole genome shotgun (WGS) entry which is preliminary data.</text>
</comment>
<evidence type="ECO:0000256" key="8">
    <source>
        <dbReference type="HAMAP-Rule" id="MF_00406"/>
    </source>
</evidence>
<keyword evidence="5 8" id="KW-0443">Lipid metabolism</keyword>
<feature type="active site" evidence="8">
    <location>
        <position position="59"/>
    </location>
</feature>
<proteinExistence type="inferred from homology"/>
<protein>
    <recommendedName>
        <fullName evidence="8">3-hydroxyacyl-[acyl-carrier-protein] dehydratase FabZ</fullName>
        <ecNumber evidence="8">4.2.1.59</ecNumber>
    </recommendedName>
    <alternativeName>
        <fullName evidence="8">(3R)-hydroxymyristoyl-[acyl-carrier-protein] dehydratase</fullName>
        <shortName evidence="8">(3R)-hydroxymyristoyl-ACP dehydrase</shortName>
    </alternativeName>
    <alternativeName>
        <fullName evidence="8">Beta-hydroxyacyl-ACP dehydratase</fullName>
    </alternativeName>
</protein>
<evidence type="ECO:0000256" key="4">
    <source>
        <dbReference type="ARBA" id="ARBA00022556"/>
    </source>
</evidence>
<evidence type="ECO:0000256" key="3">
    <source>
        <dbReference type="ARBA" id="ARBA00022516"/>
    </source>
</evidence>
<dbReference type="GO" id="GO:0005737">
    <property type="term" value="C:cytoplasm"/>
    <property type="evidence" value="ECO:0007669"/>
    <property type="project" value="UniProtKB-SubCell"/>
</dbReference>
<evidence type="ECO:0000256" key="6">
    <source>
        <dbReference type="ARBA" id="ARBA00023239"/>
    </source>
</evidence>
<evidence type="ECO:0000256" key="2">
    <source>
        <dbReference type="ARBA" id="ARBA00022490"/>
    </source>
</evidence>
<organism evidence="9">
    <name type="scientific">Caldimicrobium thiodismutans</name>
    <dbReference type="NCBI Taxonomy" id="1653476"/>
    <lineage>
        <taxon>Bacteria</taxon>
        <taxon>Pseudomonadati</taxon>
        <taxon>Thermodesulfobacteriota</taxon>
        <taxon>Thermodesulfobacteria</taxon>
        <taxon>Thermodesulfobacteriales</taxon>
        <taxon>Thermodesulfobacteriaceae</taxon>
        <taxon>Caldimicrobium</taxon>
    </lineage>
</organism>
<name>A0A832GNS6_9BACT</name>
<evidence type="ECO:0000313" key="9">
    <source>
        <dbReference type="EMBL" id="HGV54569.1"/>
    </source>
</evidence>
<evidence type="ECO:0000256" key="1">
    <source>
        <dbReference type="ARBA" id="ARBA00004496"/>
    </source>
</evidence>
<dbReference type="GO" id="GO:0009245">
    <property type="term" value="P:lipid A biosynthetic process"/>
    <property type="evidence" value="ECO:0007669"/>
    <property type="project" value="UniProtKB-UniRule"/>
</dbReference>
<keyword evidence="4 8" id="KW-0441">Lipid A biosynthesis</keyword>
<dbReference type="InterPro" id="IPR013114">
    <property type="entry name" value="FabA_FabZ"/>
</dbReference>
<dbReference type="PANTHER" id="PTHR30272:SF1">
    <property type="entry name" value="3-HYDROXYACYL-[ACYL-CARRIER-PROTEIN] DEHYDRATASE"/>
    <property type="match status" value="1"/>
</dbReference>
<dbReference type="HAMAP" id="MF_00406">
    <property type="entry name" value="FabZ"/>
    <property type="match status" value="1"/>
</dbReference>
<keyword evidence="2 8" id="KW-0963">Cytoplasm</keyword>
<comment type="catalytic activity">
    <reaction evidence="8">
        <text>a (3R)-hydroxyacyl-[ACP] = a (2E)-enoyl-[ACP] + H2O</text>
        <dbReference type="Rhea" id="RHEA:13097"/>
        <dbReference type="Rhea" id="RHEA-COMP:9925"/>
        <dbReference type="Rhea" id="RHEA-COMP:9945"/>
        <dbReference type="ChEBI" id="CHEBI:15377"/>
        <dbReference type="ChEBI" id="CHEBI:78784"/>
        <dbReference type="ChEBI" id="CHEBI:78827"/>
        <dbReference type="EC" id="4.2.1.59"/>
    </reaction>
</comment>
<dbReference type="InterPro" id="IPR010084">
    <property type="entry name" value="FabZ"/>
</dbReference>
<dbReference type="CDD" id="cd01288">
    <property type="entry name" value="FabZ"/>
    <property type="match status" value="1"/>
</dbReference>
<dbReference type="AlphaFoldDB" id="A0A832GNS6"/>
<reference evidence="9" key="1">
    <citation type="journal article" date="2020" name="mSystems">
        <title>Genome- and Community-Level Interaction Insights into Carbon Utilization and Element Cycling Functions of Hydrothermarchaeota in Hydrothermal Sediment.</title>
        <authorList>
            <person name="Zhou Z."/>
            <person name="Liu Y."/>
            <person name="Xu W."/>
            <person name="Pan J."/>
            <person name="Luo Z.H."/>
            <person name="Li M."/>
        </authorList>
    </citation>
    <scope>NUCLEOTIDE SEQUENCE [LARGE SCALE GENOMIC DNA]</scope>
    <source>
        <strain evidence="9">SpSt-605</strain>
    </source>
</reference>
<accession>A0A832GNS6</accession>
<dbReference type="InterPro" id="IPR029069">
    <property type="entry name" value="HotDog_dom_sf"/>
</dbReference>
<keyword evidence="6 8" id="KW-0456">Lyase</keyword>
<dbReference type="GO" id="GO:0006633">
    <property type="term" value="P:fatty acid biosynthetic process"/>
    <property type="evidence" value="ECO:0007669"/>
    <property type="project" value="UniProtKB-UniRule"/>
</dbReference>
<comment type="subcellular location">
    <subcellularLocation>
        <location evidence="1 8">Cytoplasm</location>
    </subcellularLocation>
</comment>
<evidence type="ECO:0000256" key="5">
    <source>
        <dbReference type="ARBA" id="ARBA00023098"/>
    </source>
</evidence>